<accession>A0A1F7I7J2</accession>
<feature type="transmembrane region" description="Helical" evidence="1">
    <location>
        <begin position="360"/>
        <end position="378"/>
    </location>
</feature>
<protein>
    <recommendedName>
        <fullName evidence="4">Glycosyltransferase RgtA/B/C/D-like domain-containing protein</fullName>
    </recommendedName>
</protein>
<dbReference type="AlphaFoldDB" id="A0A1F7I7J2"/>
<feature type="transmembrane region" description="Helical" evidence="1">
    <location>
        <begin position="408"/>
        <end position="425"/>
    </location>
</feature>
<reference evidence="2 3" key="1">
    <citation type="journal article" date="2016" name="Nat. Commun.">
        <title>Thousands of microbial genomes shed light on interconnected biogeochemical processes in an aquifer system.</title>
        <authorList>
            <person name="Anantharaman K."/>
            <person name="Brown C.T."/>
            <person name="Hug L.A."/>
            <person name="Sharon I."/>
            <person name="Castelle C.J."/>
            <person name="Probst A.J."/>
            <person name="Thomas B.C."/>
            <person name="Singh A."/>
            <person name="Wilkins M.J."/>
            <person name="Karaoz U."/>
            <person name="Brodie E.L."/>
            <person name="Williams K.H."/>
            <person name="Hubbard S.S."/>
            <person name="Banfield J.F."/>
        </authorList>
    </citation>
    <scope>NUCLEOTIDE SEQUENCE [LARGE SCALE GENOMIC DNA]</scope>
</reference>
<dbReference type="Proteomes" id="UP000179024">
    <property type="component" value="Unassembled WGS sequence"/>
</dbReference>
<feature type="transmembrane region" description="Helical" evidence="1">
    <location>
        <begin position="265"/>
        <end position="284"/>
    </location>
</feature>
<keyword evidence="1" id="KW-0472">Membrane</keyword>
<evidence type="ECO:0000256" key="1">
    <source>
        <dbReference type="SAM" id="Phobius"/>
    </source>
</evidence>
<keyword evidence="1" id="KW-0812">Transmembrane</keyword>
<feature type="transmembrane region" description="Helical" evidence="1">
    <location>
        <begin position="90"/>
        <end position="106"/>
    </location>
</feature>
<feature type="transmembrane region" description="Helical" evidence="1">
    <location>
        <begin position="112"/>
        <end position="129"/>
    </location>
</feature>
<keyword evidence="1" id="KW-1133">Transmembrane helix</keyword>
<feature type="transmembrane region" description="Helical" evidence="1">
    <location>
        <begin position="304"/>
        <end position="324"/>
    </location>
</feature>
<gene>
    <name evidence="2" type="ORF">A3F34_01875</name>
</gene>
<dbReference type="EMBL" id="MGAE01000021">
    <property type="protein sequence ID" value="OGK39313.1"/>
    <property type="molecule type" value="Genomic_DNA"/>
</dbReference>
<evidence type="ECO:0000313" key="2">
    <source>
        <dbReference type="EMBL" id="OGK39313.1"/>
    </source>
</evidence>
<feature type="transmembrane region" description="Helical" evidence="1">
    <location>
        <begin position="219"/>
        <end position="236"/>
    </location>
</feature>
<proteinExistence type="predicted"/>
<feature type="transmembrane region" description="Helical" evidence="1">
    <location>
        <begin position="59"/>
        <end position="78"/>
    </location>
</feature>
<feature type="transmembrane region" description="Helical" evidence="1">
    <location>
        <begin position="336"/>
        <end position="354"/>
    </location>
</feature>
<sequence>MTSLRLKIFSVIFLFLAITPNLGFFNIPSFILLVFSYGLLIRAGFASQQAPAKPEDRSWFIGIVFILFALASLFYGGLYQDKVMLEIGKILHMITLVFLFYKTLISKISGRNLLIIALAMYSLIAILTLKSSPAPIIDAFIQMKEAPLAFLQGMNPYDIVYTKIYANVTPDYFTFLPMGFLLPIPFVLILGDPRYLLLTANIIAALVIYSQCKRNKQEELGAIAAAGFLFLPRAFYMLEHMFLDQLVFAFYSLWLFTYLAKKTKLWLLLLAMFFTFKQHLLLLLPLFLGNKNIKNHLTIKNAPYFALPFLPILYFLVINPGAFLNDTLVSLTSAHITSPINISLSLSTFLRNAHFQVDNLGYLLVSLAVTGIVMFLLARKKTVSLTLKIAITLFTFHLLLHHSFFNHYYLIACFLYLDIILDLLGEKFPGTSI</sequence>
<organism evidence="2 3">
    <name type="scientific">Candidatus Roizmanbacteria bacterium RIFCSPHIGHO2_12_FULL_44_10</name>
    <dbReference type="NCBI Taxonomy" id="1802054"/>
    <lineage>
        <taxon>Bacteria</taxon>
        <taxon>Candidatus Roizmaniibacteriota</taxon>
    </lineage>
</organism>
<evidence type="ECO:0000313" key="3">
    <source>
        <dbReference type="Proteomes" id="UP000179024"/>
    </source>
</evidence>
<feature type="transmembrane region" description="Helical" evidence="1">
    <location>
        <begin position="242"/>
        <end position="260"/>
    </location>
</feature>
<name>A0A1F7I7J2_9BACT</name>
<feature type="transmembrane region" description="Helical" evidence="1">
    <location>
        <begin position="172"/>
        <end position="189"/>
    </location>
</feature>
<comment type="caution">
    <text evidence="2">The sequence shown here is derived from an EMBL/GenBank/DDBJ whole genome shotgun (WGS) entry which is preliminary data.</text>
</comment>
<evidence type="ECO:0008006" key="4">
    <source>
        <dbReference type="Google" id="ProtNLM"/>
    </source>
</evidence>
<feature type="transmembrane region" description="Helical" evidence="1">
    <location>
        <begin position="12"/>
        <end position="39"/>
    </location>
</feature>